<dbReference type="AlphaFoldDB" id="Q6NBW8"/>
<organism evidence="2">
    <name type="scientific">Rhodopseudomonas palustris (strain ATCC BAA-98 / CGA009)</name>
    <dbReference type="NCBI Taxonomy" id="258594"/>
    <lineage>
        <taxon>Bacteria</taxon>
        <taxon>Pseudomonadati</taxon>
        <taxon>Pseudomonadota</taxon>
        <taxon>Alphaproteobacteria</taxon>
        <taxon>Hyphomicrobiales</taxon>
        <taxon>Nitrobacteraceae</taxon>
        <taxon>Rhodopseudomonas</taxon>
    </lineage>
</organism>
<evidence type="ECO:0000313" key="2">
    <source>
        <dbReference type="EMBL" id="CAE26152.1"/>
    </source>
</evidence>
<dbReference type="STRING" id="258594.RPA0708"/>
<dbReference type="EMBL" id="BX572595">
    <property type="protein sequence ID" value="CAE26152.1"/>
    <property type="molecule type" value="Genomic_DNA"/>
</dbReference>
<gene>
    <name evidence="2" type="ordered locus">RPA0708</name>
</gene>
<feature type="compositionally biased region" description="Low complexity" evidence="1">
    <location>
        <begin position="94"/>
        <end position="116"/>
    </location>
</feature>
<proteinExistence type="predicted"/>
<reference evidence="2" key="1">
    <citation type="journal article" date="2004" name="Nat. Biotechnol.">
        <title>Complete genome sequence of the metabolically versatile photosynthetic bacterium Rhodopseudomonas palustris.</title>
        <authorList>
            <person name="Larimer F.W."/>
            <person name="Chain P."/>
            <person name="Hauser L."/>
            <person name="Lamerdin J."/>
            <person name="Malfatti S."/>
            <person name="Do L."/>
            <person name="Land M.L."/>
            <person name="Pelletier D.A."/>
            <person name="Beatty J.T."/>
            <person name="Lang A.S."/>
            <person name="Tabita F.R."/>
            <person name="Gibson J.L."/>
            <person name="Hanson T.E."/>
            <person name="Bobst C."/>
            <person name="Torres J.L."/>
            <person name="Peres C."/>
            <person name="Harrison F.H."/>
            <person name="Gibson J."/>
            <person name="Harwood C.S."/>
        </authorList>
    </citation>
    <scope>NUCLEOTIDE SEQUENCE [LARGE SCALE GENOMIC DNA]</scope>
    <source>
        <strain evidence="2">CGA009</strain>
    </source>
</reference>
<protein>
    <submittedName>
        <fullName evidence="2">Uncharacterized protein</fullName>
    </submittedName>
</protein>
<sequence>MPDMTQITRTFDSAAQAKAAVAELKQRDFNQVELVEVPDRRGPSGGGAVVRVEPPFGSALAATTILDRHSGSRAGAASPAAPPLAQPAKTDLQSAPAPSRPTASAATTTAAPARPALPQERREELRGGPRTVSEWLGIPVLIDSNTFFSGFPLLLRRPRKSAAANASPATKPE</sequence>
<feature type="region of interest" description="Disordered" evidence="1">
    <location>
        <begin position="67"/>
        <end position="130"/>
    </location>
</feature>
<accession>Q6NBW8</accession>
<dbReference type="HOGENOM" id="CLU_1554092_0_0_5"/>
<evidence type="ECO:0000256" key="1">
    <source>
        <dbReference type="SAM" id="MobiDB-lite"/>
    </source>
</evidence>
<name>Q6NBW8_RHOPA</name>